<evidence type="ECO:0000313" key="9">
    <source>
        <dbReference type="Proteomes" id="UP000018468"/>
    </source>
</evidence>
<reference evidence="8" key="2">
    <citation type="submission" date="2025-08" db="UniProtKB">
        <authorList>
            <consortium name="Ensembl"/>
        </authorList>
    </citation>
    <scope>IDENTIFICATION</scope>
</reference>
<evidence type="ECO:0000313" key="8">
    <source>
        <dbReference type="Ensembl" id="ENSLOCP00000007886.1"/>
    </source>
</evidence>
<keyword evidence="2" id="KW-0677">Repeat</keyword>
<reference evidence="9" key="1">
    <citation type="submission" date="2011-12" db="EMBL/GenBank/DDBJ databases">
        <title>The Draft Genome of Lepisosteus oculatus.</title>
        <authorList>
            <consortium name="The Broad Institute Genome Assembly &amp; Analysis Group"/>
            <consortium name="Computational R&amp;D Group"/>
            <consortium name="and Sequencing Platform"/>
            <person name="Di Palma F."/>
            <person name="Alfoldi J."/>
            <person name="Johnson J."/>
            <person name="Berlin A."/>
            <person name="Gnerre S."/>
            <person name="Jaffe D."/>
            <person name="MacCallum I."/>
            <person name="Young S."/>
            <person name="Walker B.J."/>
            <person name="Lander E.S."/>
            <person name="Lindblad-Toh K."/>
        </authorList>
    </citation>
    <scope>NUCLEOTIDE SEQUENCE [LARGE SCALE GENOMIC DNA]</scope>
</reference>
<feature type="compositionally biased region" description="Basic and acidic residues" evidence="7">
    <location>
        <begin position="255"/>
        <end position="268"/>
    </location>
</feature>
<dbReference type="Proteomes" id="UP000018468">
    <property type="component" value="Linkage group LG10"/>
</dbReference>
<dbReference type="InterPro" id="IPR021939">
    <property type="entry name" value="KN_motif"/>
</dbReference>
<protein>
    <submittedName>
        <fullName evidence="8">KN motif and ankyrin repeat domains 4</fullName>
    </submittedName>
</protein>
<feature type="region of interest" description="Disordered" evidence="7">
    <location>
        <begin position="66"/>
        <end position="99"/>
    </location>
</feature>
<evidence type="ECO:0000256" key="3">
    <source>
        <dbReference type="ARBA" id="ARBA00023043"/>
    </source>
</evidence>
<proteinExistence type="predicted"/>
<feature type="compositionally biased region" description="Polar residues" evidence="7">
    <location>
        <begin position="176"/>
        <end position="211"/>
    </location>
</feature>
<evidence type="ECO:0000256" key="6">
    <source>
        <dbReference type="SAM" id="Coils"/>
    </source>
</evidence>
<dbReference type="STRING" id="7918.ENSLOCP00000007886"/>
<dbReference type="InterPro" id="IPR036770">
    <property type="entry name" value="Ankyrin_rpt-contain_sf"/>
</dbReference>
<feature type="compositionally biased region" description="Polar residues" evidence="7">
    <location>
        <begin position="269"/>
        <end position="279"/>
    </location>
</feature>
<dbReference type="InParanoid" id="W5MHM7"/>
<organism evidence="8 9">
    <name type="scientific">Lepisosteus oculatus</name>
    <name type="common">Spotted gar</name>
    <dbReference type="NCBI Taxonomy" id="7918"/>
    <lineage>
        <taxon>Eukaryota</taxon>
        <taxon>Metazoa</taxon>
        <taxon>Chordata</taxon>
        <taxon>Craniata</taxon>
        <taxon>Vertebrata</taxon>
        <taxon>Euteleostomi</taxon>
        <taxon>Actinopterygii</taxon>
        <taxon>Neopterygii</taxon>
        <taxon>Holostei</taxon>
        <taxon>Semionotiformes</taxon>
        <taxon>Lepisosteidae</taxon>
        <taxon>Lepisosteus</taxon>
    </lineage>
</organism>
<dbReference type="Pfam" id="PF12796">
    <property type="entry name" value="Ank_2"/>
    <property type="match status" value="2"/>
</dbReference>
<evidence type="ECO:0000256" key="1">
    <source>
        <dbReference type="ARBA" id="ARBA00022553"/>
    </source>
</evidence>
<dbReference type="InterPro" id="IPR047184">
    <property type="entry name" value="KANK1-4"/>
</dbReference>
<dbReference type="OMA" id="VHIQRRI"/>
<reference evidence="8" key="3">
    <citation type="submission" date="2025-09" db="UniProtKB">
        <authorList>
            <consortium name="Ensembl"/>
        </authorList>
    </citation>
    <scope>IDENTIFICATION</scope>
</reference>
<dbReference type="Gene3D" id="1.25.40.20">
    <property type="entry name" value="Ankyrin repeat-containing domain"/>
    <property type="match status" value="1"/>
</dbReference>
<keyword evidence="1" id="KW-0597">Phosphoprotein</keyword>
<feature type="compositionally biased region" description="Acidic residues" evidence="7">
    <location>
        <begin position="687"/>
        <end position="701"/>
    </location>
</feature>
<dbReference type="SUPFAM" id="SSF48403">
    <property type="entry name" value="Ankyrin repeat"/>
    <property type="match status" value="1"/>
</dbReference>
<dbReference type="PANTHER" id="PTHR24168">
    <property type="entry name" value="KN MOTIF AND ANKYRIN REPEAT DOMAIN-CONTAINING"/>
    <property type="match status" value="1"/>
</dbReference>
<dbReference type="PANTHER" id="PTHR24168:SF24">
    <property type="entry name" value="KN MOTIF AND ANKYRIN REPEAT DOMAIN-CONTAINING PROTEIN 4"/>
    <property type="match status" value="1"/>
</dbReference>
<feature type="region of interest" description="Disordered" evidence="7">
    <location>
        <begin position="677"/>
        <end position="721"/>
    </location>
</feature>
<evidence type="ECO:0000256" key="5">
    <source>
        <dbReference type="PROSITE-ProRule" id="PRU00023"/>
    </source>
</evidence>
<dbReference type="Bgee" id="ENSLOCG00000006525">
    <property type="expression patterns" value="Expressed in zone of skin and 10 other cell types or tissues"/>
</dbReference>
<feature type="compositionally biased region" description="Polar residues" evidence="7">
    <location>
        <begin position="1"/>
        <end position="10"/>
    </location>
</feature>
<keyword evidence="9" id="KW-1185">Reference proteome</keyword>
<feature type="region of interest" description="Disordered" evidence="7">
    <location>
        <begin position="155"/>
        <end position="211"/>
    </location>
</feature>
<dbReference type="FunFam" id="1.25.40.20:FF:000017">
    <property type="entry name" value="KN motif and ankyrin repeat domain-containing protein 1"/>
    <property type="match status" value="1"/>
</dbReference>
<evidence type="ECO:0000256" key="2">
    <source>
        <dbReference type="ARBA" id="ARBA00022737"/>
    </source>
</evidence>
<keyword evidence="3 5" id="KW-0040">ANK repeat</keyword>
<dbReference type="SMART" id="SM00248">
    <property type="entry name" value="ANK"/>
    <property type="match status" value="5"/>
</dbReference>
<dbReference type="Ensembl" id="ENSLOCT00000007896.1">
    <property type="protein sequence ID" value="ENSLOCP00000007886.1"/>
    <property type="gene ID" value="ENSLOCG00000006525.1"/>
</dbReference>
<feature type="region of interest" description="Disordered" evidence="7">
    <location>
        <begin position="538"/>
        <end position="564"/>
    </location>
</feature>
<dbReference type="PROSITE" id="PS50297">
    <property type="entry name" value="ANK_REP_REGION"/>
    <property type="match status" value="3"/>
</dbReference>
<dbReference type="AlphaFoldDB" id="W5MHM7"/>
<accession>W5MHM7</accession>
<feature type="region of interest" description="Disordered" evidence="7">
    <location>
        <begin position="254"/>
        <end position="279"/>
    </location>
</feature>
<evidence type="ECO:0000256" key="4">
    <source>
        <dbReference type="ARBA" id="ARBA00023054"/>
    </source>
</evidence>
<dbReference type="GO" id="GO:0005856">
    <property type="term" value="C:cytoskeleton"/>
    <property type="evidence" value="ECO:0000318"/>
    <property type="project" value="GO_Central"/>
</dbReference>
<dbReference type="PROSITE" id="PS50088">
    <property type="entry name" value="ANK_REPEAT"/>
    <property type="match status" value="3"/>
</dbReference>
<feature type="compositionally biased region" description="Basic and acidic residues" evidence="7">
    <location>
        <begin position="539"/>
        <end position="556"/>
    </location>
</feature>
<feature type="region of interest" description="Disordered" evidence="7">
    <location>
        <begin position="1"/>
        <end position="23"/>
    </location>
</feature>
<feature type="compositionally biased region" description="Polar residues" evidence="7">
    <location>
        <begin position="631"/>
        <end position="643"/>
    </location>
</feature>
<dbReference type="HOGENOM" id="CLU_004269_2_0_1"/>
<dbReference type="GeneTree" id="ENSGT00940000158468"/>
<evidence type="ECO:0000256" key="7">
    <source>
        <dbReference type="SAM" id="MobiDB-lite"/>
    </source>
</evidence>
<keyword evidence="4 6" id="KW-0175">Coiled coil</keyword>
<dbReference type="GO" id="GO:0005737">
    <property type="term" value="C:cytoplasm"/>
    <property type="evidence" value="ECO:0000318"/>
    <property type="project" value="GO_Central"/>
</dbReference>
<feature type="repeat" description="ANK" evidence="5">
    <location>
        <begin position="898"/>
        <end position="930"/>
    </location>
</feature>
<feature type="coiled-coil region" evidence="6">
    <location>
        <begin position="354"/>
        <end position="388"/>
    </location>
</feature>
<dbReference type="Pfam" id="PF12075">
    <property type="entry name" value="KN_motif"/>
    <property type="match status" value="1"/>
</dbReference>
<dbReference type="GO" id="GO:0030837">
    <property type="term" value="P:negative regulation of actin filament polymerization"/>
    <property type="evidence" value="ECO:0000318"/>
    <property type="project" value="GO_Central"/>
</dbReference>
<dbReference type="EMBL" id="AHAT01015961">
    <property type="status" value="NOT_ANNOTATED_CDS"/>
    <property type="molecule type" value="Genomic_DNA"/>
</dbReference>
<dbReference type="eggNOG" id="KOG0514">
    <property type="taxonomic scope" value="Eukaryota"/>
</dbReference>
<feature type="repeat" description="ANK" evidence="5">
    <location>
        <begin position="931"/>
        <end position="952"/>
    </location>
</feature>
<feature type="region of interest" description="Disordered" evidence="7">
    <location>
        <begin position="628"/>
        <end position="647"/>
    </location>
</feature>
<feature type="repeat" description="ANK" evidence="5">
    <location>
        <begin position="826"/>
        <end position="850"/>
    </location>
</feature>
<name>W5MHM7_LEPOC</name>
<dbReference type="InterPro" id="IPR002110">
    <property type="entry name" value="Ankyrin_rpt"/>
</dbReference>
<sequence length="997" mass="109156">MNKSNANGLSSKPCESGGQRKQLPYSVETPYGFHLDLDFLKYVDDIEKGNTIKRVHIHRRAKDPKFSTLPRNFSLPDHGSRSAPKDSWNTPGSYLPKNKSRALDVQQIFDFRAAESMTPESPRALGFSFSSVKAFDEQPLGFRVRPQLLRTSSLPVTVLQRKNSEPSEDQAPPPIRSSNKPNGTSENSFWSLNASPSPDNKHQLTAQKEMSSLHQQFTNALQRVKELEEQARMIPELEEKYQLILKLPPQSAVATEEKTLHSEHERRNGQSQCLNNTPASQLSAQCMSASADKLRDTQDTQKTVKALASPSVQNVGVGVTEKDLGLTSEQVSSDTGPLTIIALRTKLTVVEKQLNDTTKELDKVNSLLKEQMKENVRKEERIKILTEEAEARANLKEAKVLQRAADTVETKLDSDCVCLCDAAVGMATKEEGNIFCDKGVMTDGIFQQGACENLTETQPKDLRSSKNQTDCVSTNEVHVSVKVLTEDKSVEAVVSTCDKAVETAQLVTACPNTAQEDPPIDCTHNKDGVGCVAEQMQEWQKEGTDESGSKALHQQETDESTSSQAALGHYVTRIQELLHEQWACLENGHPELASTLRQPASKISSIQNQLVSSLNVLSSMYSSQVHKEKTVSLNSGSKSTRCSPPSALKSIMKKKDCSVRLGSSGAKKNLKFVGVNGGYETTSSEESSGEDEENDSSEEREDGGVEAAQSTNSEESERTGGHSQVTIWSHCGLNAFPGDDILHHLHFRETVDEDFMAACLFLKDHLSEVISPSRELRQVLSVVYYEWFRVSSQKASQAHALALYLQELKAVSPEVLEFVINSADGNGNTALHYSVSHSNFRIVKLLLDTGLCKVDHQNKAGYTAIMLASLTAADSREDMDVALQLLKQGDINTRASQAGQTALMLAVSHGRIDMVRLLLSCNADVNAQDDDGSTALMCACEHGHADIVRLLLALPACDASITDNEGNSALSIALEASHTEIVDLLKAHTDHGTPDTS</sequence>